<feature type="region of interest" description="Disordered" evidence="1">
    <location>
        <begin position="1"/>
        <end position="42"/>
    </location>
</feature>
<keyword evidence="2" id="KW-0346">Stress response</keyword>
<dbReference type="EMBL" id="FJ713703">
    <property type="protein sequence ID" value="ACO58575.1"/>
    <property type="molecule type" value="mRNA"/>
</dbReference>
<dbReference type="AlphaFoldDB" id="C1JYH8"/>
<name>C1JYH8_APIME</name>
<accession>C1JYH8</accession>
<evidence type="ECO:0000256" key="1">
    <source>
        <dbReference type="SAM" id="MobiDB-lite"/>
    </source>
</evidence>
<proteinExistence type="evidence at transcript level"/>
<organism evidence="2">
    <name type="scientific">Apis mellifera</name>
    <name type="common">Honeybee</name>
    <dbReference type="NCBI Taxonomy" id="7460"/>
    <lineage>
        <taxon>Eukaryota</taxon>
        <taxon>Metazoa</taxon>
        <taxon>Ecdysozoa</taxon>
        <taxon>Arthropoda</taxon>
        <taxon>Hexapoda</taxon>
        <taxon>Insecta</taxon>
        <taxon>Pterygota</taxon>
        <taxon>Neoptera</taxon>
        <taxon>Endopterygota</taxon>
        <taxon>Hymenoptera</taxon>
        <taxon>Apocrita</taxon>
        <taxon>Aculeata</taxon>
        <taxon>Apoidea</taxon>
        <taxon>Anthophila</taxon>
        <taxon>Apidae</taxon>
        <taxon>Apis</taxon>
    </lineage>
</organism>
<reference evidence="2" key="2">
    <citation type="journal article" date="2010" name="Insect Mol. Biol.">
        <title>Apis mellifera has two isoforms of cytoplasmic HSP90.</title>
        <authorList>
            <person name="Xu P.J."/>
            <person name="Xiao J.H."/>
            <person name="Xia Q.Y."/>
            <person name="Murphy B."/>
            <person name="Huang D.W."/>
        </authorList>
    </citation>
    <scope>NUCLEOTIDE SEQUENCE</scope>
</reference>
<protein>
    <submittedName>
        <fullName evidence="2">Heat shock protein 90</fullName>
    </submittedName>
</protein>
<evidence type="ECO:0000313" key="2">
    <source>
        <dbReference type="EMBL" id="ACO58575.1"/>
    </source>
</evidence>
<feature type="compositionally biased region" description="Acidic residues" evidence="1">
    <location>
        <begin position="8"/>
        <end position="33"/>
    </location>
</feature>
<sequence length="42" mass="4699">MIKLGLGFDDDDTPNVEDEKMDTEVPPLEDDTGEASRMEEVD</sequence>
<reference evidence="2" key="1">
    <citation type="submission" date="2009-02" db="EMBL/GenBank/DDBJ databases">
        <title>Is HSP90 related to caste differentiation in the highly eusocial honeybee Apis mellifera?</title>
        <authorList>
            <person name="Xu P."/>
            <person name="Huang D."/>
        </authorList>
    </citation>
    <scope>NUCLEOTIDE SEQUENCE</scope>
</reference>